<evidence type="ECO:0000313" key="1">
    <source>
        <dbReference type="EMBL" id="SEB43674.1"/>
    </source>
</evidence>
<name>A0A1H4JBH1_9HYPH</name>
<dbReference type="AlphaFoldDB" id="A0A1H4JBH1"/>
<dbReference type="EMBL" id="FNSL01000001">
    <property type="protein sequence ID" value="SEB43674.1"/>
    <property type="molecule type" value="Genomic_DNA"/>
</dbReference>
<proteinExistence type="predicted"/>
<evidence type="ECO:0000313" key="2">
    <source>
        <dbReference type="Proteomes" id="UP000199064"/>
    </source>
</evidence>
<gene>
    <name evidence="1" type="ORF">SAMN05216452_1216</name>
</gene>
<dbReference type="Proteomes" id="UP000199064">
    <property type="component" value="Unassembled WGS sequence"/>
</dbReference>
<protein>
    <submittedName>
        <fullName evidence="1">Uncharacterized protein</fullName>
    </submittedName>
</protein>
<sequence length="40" mass="4456">MHTIWGRPPVLDFSSVPLAPDGVFSRELIALLFGRFREGA</sequence>
<accession>A0A1H4JBH1</accession>
<keyword evidence="2" id="KW-1185">Reference proteome</keyword>
<organism evidence="1 2">
    <name type="scientific">Nitratireductor aquibiodomus</name>
    <dbReference type="NCBI Taxonomy" id="204799"/>
    <lineage>
        <taxon>Bacteria</taxon>
        <taxon>Pseudomonadati</taxon>
        <taxon>Pseudomonadota</taxon>
        <taxon>Alphaproteobacteria</taxon>
        <taxon>Hyphomicrobiales</taxon>
        <taxon>Phyllobacteriaceae</taxon>
        <taxon>Nitratireductor</taxon>
    </lineage>
</organism>
<reference evidence="2" key="1">
    <citation type="submission" date="2016-10" db="EMBL/GenBank/DDBJ databases">
        <authorList>
            <person name="Varghese N."/>
            <person name="Submissions S."/>
        </authorList>
    </citation>
    <scope>NUCLEOTIDE SEQUENCE [LARGE SCALE GENOMIC DNA]</scope>
    <source>
        <strain evidence="2">ES.061</strain>
    </source>
</reference>